<dbReference type="PROSITE" id="PS00018">
    <property type="entry name" value="EF_HAND_1"/>
    <property type="match status" value="3"/>
</dbReference>
<evidence type="ECO:0000313" key="12">
    <source>
        <dbReference type="EMBL" id="CAI2383066.1"/>
    </source>
</evidence>
<dbReference type="GO" id="GO:0005509">
    <property type="term" value="F:calcium ion binding"/>
    <property type="evidence" value="ECO:0007669"/>
    <property type="project" value="InterPro"/>
</dbReference>
<evidence type="ECO:0000256" key="1">
    <source>
        <dbReference type="ARBA" id="ARBA00004245"/>
    </source>
</evidence>
<dbReference type="SUPFAM" id="SSF47473">
    <property type="entry name" value="EF-hand"/>
    <property type="match status" value="1"/>
</dbReference>
<feature type="domain" description="EF-hand" evidence="11">
    <location>
        <begin position="13"/>
        <end position="48"/>
    </location>
</feature>
<comment type="caution">
    <text evidence="12">The sequence shown here is derived from an EMBL/GenBank/DDBJ whole genome shotgun (WGS) entry which is preliminary data.</text>
</comment>
<evidence type="ECO:0000256" key="4">
    <source>
        <dbReference type="ARBA" id="ARBA00022490"/>
    </source>
</evidence>
<gene>
    <name evidence="12" type="ORF">ECRASSUSDP1_LOCUS24557</name>
</gene>
<sequence>MNDKIDNIDLTPAQIAEFKEAFSLFDHDENGSVSISELGDVLRALGQNPTDNELRDMVNEIDEDGNGTIEFMEFLILLTSKSKEMSQEEEITEAFKILDRERDDYVSLKEIKFFMRKVAHIKLSNAEAEAMLNYADSDGDGMVTFEDFRQLAKKLYFEKV</sequence>
<reference evidence="12" key="1">
    <citation type="submission" date="2023-07" db="EMBL/GenBank/DDBJ databases">
        <authorList>
            <consortium name="AG Swart"/>
            <person name="Singh M."/>
            <person name="Singh A."/>
            <person name="Seah K."/>
            <person name="Emmerich C."/>
        </authorList>
    </citation>
    <scope>NUCLEOTIDE SEQUENCE</scope>
    <source>
        <strain evidence="12">DP1</strain>
    </source>
</reference>
<evidence type="ECO:0000256" key="3">
    <source>
        <dbReference type="ARBA" id="ARBA00020786"/>
    </source>
</evidence>
<dbReference type="PANTHER" id="PTHR23048">
    <property type="entry name" value="MYOSIN LIGHT CHAIN 1, 3"/>
    <property type="match status" value="1"/>
</dbReference>
<proteinExistence type="inferred from homology"/>
<evidence type="ECO:0000256" key="7">
    <source>
        <dbReference type="ARBA" id="ARBA00022837"/>
    </source>
</evidence>
<dbReference type="GO" id="GO:0016460">
    <property type="term" value="C:myosin II complex"/>
    <property type="evidence" value="ECO:0007669"/>
    <property type="project" value="TreeGrafter"/>
</dbReference>
<evidence type="ECO:0000256" key="2">
    <source>
        <dbReference type="ARBA" id="ARBA00005253"/>
    </source>
</evidence>
<dbReference type="Pfam" id="PF13499">
    <property type="entry name" value="EF-hand_7"/>
    <property type="match status" value="2"/>
</dbReference>
<dbReference type="CDD" id="cd00051">
    <property type="entry name" value="EFh"/>
    <property type="match status" value="1"/>
</dbReference>
<evidence type="ECO:0000256" key="5">
    <source>
        <dbReference type="ARBA" id="ARBA00022723"/>
    </source>
</evidence>
<accession>A0AAD1Y0Y5</accession>
<keyword evidence="8" id="KW-0007">Acetylation</keyword>
<dbReference type="EMBL" id="CAMPGE010025294">
    <property type="protein sequence ID" value="CAI2383066.1"/>
    <property type="molecule type" value="Genomic_DNA"/>
</dbReference>
<keyword evidence="5" id="KW-0479">Metal-binding</keyword>
<dbReference type="InterPro" id="IPR002048">
    <property type="entry name" value="EF_hand_dom"/>
</dbReference>
<keyword evidence="6" id="KW-0677">Repeat</keyword>
<organism evidence="12 13">
    <name type="scientific">Euplotes crassus</name>
    <dbReference type="NCBI Taxonomy" id="5936"/>
    <lineage>
        <taxon>Eukaryota</taxon>
        <taxon>Sar</taxon>
        <taxon>Alveolata</taxon>
        <taxon>Ciliophora</taxon>
        <taxon>Intramacronucleata</taxon>
        <taxon>Spirotrichea</taxon>
        <taxon>Hypotrichia</taxon>
        <taxon>Euplotida</taxon>
        <taxon>Euplotidae</taxon>
        <taxon>Moneuplotes</taxon>
    </lineage>
</organism>
<dbReference type="FunFam" id="1.10.238.10:FF:000178">
    <property type="entry name" value="Calmodulin-2 A"/>
    <property type="match status" value="1"/>
</dbReference>
<feature type="domain" description="EF-hand" evidence="11">
    <location>
        <begin position="49"/>
        <end position="84"/>
    </location>
</feature>
<comment type="similarity">
    <text evidence="2">Belongs to the centrin family.</text>
</comment>
<dbReference type="InterPro" id="IPR018247">
    <property type="entry name" value="EF_Hand_1_Ca_BS"/>
</dbReference>
<evidence type="ECO:0000256" key="6">
    <source>
        <dbReference type="ARBA" id="ARBA00022737"/>
    </source>
</evidence>
<comment type="function">
    <text evidence="10">Plays a fundamental role in microtubule organizing center structure and function. Component of the infraciliary lattice (ICL) and the ciliary basal bodies.</text>
</comment>
<name>A0AAD1Y0Y5_EUPCR</name>
<keyword evidence="13" id="KW-1185">Reference proteome</keyword>
<dbReference type="SMART" id="SM00054">
    <property type="entry name" value="EFh"/>
    <property type="match status" value="4"/>
</dbReference>
<keyword evidence="7" id="KW-0106">Calcium</keyword>
<dbReference type="PROSITE" id="PS50222">
    <property type="entry name" value="EF_HAND_2"/>
    <property type="match status" value="4"/>
</dbReference>
<comment type="subcellular location">
    <subcellularLocation>
        <location evidence="1">Cytoplasm</location>
        <location evidence="1">Cytoskeleton</location>
    </subcellularLocation>
</comment>
<dbReference type="Gene3D" id="1.10.238.10">
    <property type="entry name" value="EF-hand"/>
    <property type="match status" value="2"/>
</dbReference>
<dbReference type="InterPro" id="IPR011992">
    <property type="entry name" value="EF-hand-dom_pair"/>
</dbReference>
<evidence type="ECO:0000256" key="9">
    <source>
        <dbReference type="ARBA" id="ARBA00023212"/>
    </source>
</evidence>
<feature type="domain" description="EF-hand" evidence="11">
    <location>
        <begin position="86"/>
        <end position="121"/>
    </location>
</feature>
<dbReference type="PANTHER" id="PTHR23048:SF0">
    <property type="entry name" value="CALMODULIN LIKE 3"/>
    <property type="match status" value="1"/>
</dbReference>
<keyword evidence="4" id="KW-0963">Cytoplasm</keyword>
<dbReference type="Proteomes" id="UP001295684">
    <property type="component" value="Unassembled WGS sequence"/>
</dbReference>
<evidence type="ECO:0000313" key="13">
    <source>
        <dbReference type="Proteomes" id="UP001295684"/>
    </source>
</evidence>
<evidence type="ECO:0000256" key="10">
    <source>
        <dbReference type="ARBA" id="ARBA00025692"/>
    </source>
</evidence>
<dbReference type="AlphaFoldDB" id="A0AAD1Y0Y5"/>
<feature type="domain" description="EF-hand" evidence="11">
    <location>
        <begin position="123"/>
        <end position="158"/>
    </location>
</feature>
<evidence type="ECO:0000259" key="11">
    <source>
        <dbReference type="PROSITE" id="PS50222"/>
    </source>
</evidence>
<evidence type="ECO:0000256" key="8">
    <source>
        <dbReference type="ARBA" id="ARBA00022990"/>
    </source>
</evidence>
<protein>
    <recommendedName>
        <fullName evidence="3">Calmodulin</fullName>
    </recommendedName>
</protein>
<keyword evidence="9" id="KW-0206">Cytoskeleton</keyword>
<dbReference type="InterPro" id="IPR050230">
    <property type="entry name" value="CALM/Myosin/TropC-like"/>
</dbReference>